<comment type="similarity">
    <text evidence="2 11">Belongs to the glypican family.</text>
</comment>
<dbReference type="InterPro" id="IPR001304">
    <property type="entry name" value="C-type_lectin-like"/>
</dbReference>
<dbReference type="GO" id="GO:1905475">
    <property type="term" value="P:regulation of protein localization to membrane"/>
    <property type="evidence" value="ECO:0007669"/>
    <property type="project" value="TreeGrafter"/>
</dbReference>
<keyword evidence="8" id="KW-0325">Glycoprotein</keyword>
<feature type="signal peptide" evidence="12">
    <location>
        <begin position="1"/>
        <end position="16"/>
    </location>
</feature>
<dbReference type="OrthoDB" id="6337382at2759"/>
<name>A0A2G8LD98_STIJA</name>
<evidence type="ECO:0000256" key="4">
    <source>
        <dbReference type="ARBA" id="ARBA00022622"/>
    </source>
</evidence>
<dbReference type="GO" id="GO:0009966">
    <property type="term" value="P:regulation of signal transduction"/>
    <property type="evidence" value="ECO:0007669"/>
    <property type="project" value="InterPro"/>
</dbReference>
<evidence type="ECO:0000256" key="11">
    <source>
        <dbReference type="RuleBase" id="RU003518"/>
    </source>
</evidence>
<dbReference type="SUPFAM" id="SSF56436">
    <property type="entry name" value="C-type lectin-like"/>
    <property type="match status" value="1"/>
</dbReference>
<dbReference type="GO" id="GO:0098552">
    <property type="term" value="C:side of membrane"/>
    <property type="evidence" value="ECO:0007669"/>
    <property type="project" value="UniProtKB-KW"/>
</dbReference>
<dbReference type="GO" id="GO:0016477">
    <property type="term" value="P:cell migration"/>
    <property type="evidence" value="ECO:0007669"/>
    <property type="project" value="TreeGrafter"/>
</dbReference>
<evidence type="ECO:0000256" key="8">
    <source>
        <dbReference type="ARBA" id="ARBA00023180"/>
    </source>
</evidence>
<dbReference type="PROSITE" id="PS50041">
    <property type="entry name" value="C_TYPE_LECTIN_2"/>
    <property type="match status" value="1"/>
</dbReference>
<evidence type="ECO:0000256" key="10">
    <source>
        <dbReference type="ARBA" id="ARBA00023288"/>
    </source>
</evidence>
<evidence type="ECO:0000256" key="2">
    <source>
        <dbReference type="ARBA" id="ARBA00010260"/>
    </source>
</evidence>
<dbReference type="Pfam" id="PF01153">
    <property type="entry name" value="Glypican"/>
    <property type="match status" value="1"/>
</dbReference>
<dbReference type="GO" id="GO:0005886">
    <property type="term" value="C:plasma membrane"/>
    <property type="evidence" value="ECO:0007669"/>
    <property type="project" value="UniProtKB-SubCell"/>
</dbReference>
<evidence type="ECO:0000313" key="14">
    <source>
        <dbReference type="EMBL" id="PIK58212.1"/>
    </source>
</evidence>
<keyword evidence="3" id="KW-1003">Cell membrane</keyword>
<accession>A0A2G8LD98</accession>
<evidence type="ECO:0000256" key="6">
    <source>
        <dbReference type="ARBA" id="ARBA00022974"/>
    </source>
</evidence>
<dbReference type="SMART" id="SM00034">
    <property type="entry name" value="CLECT"/>
    <property type="match status" value="1"/>
</dbReference>
<feature type="domain" description="C-type lectin" evidence="13">
    <location>
        <begin position="494"/>
        <end position="605"/>
    </location>
</feature>
<feature type="chain" id="PRO_5013762162" evidence="12">
    <location>
        <begin position="17"/>
        <end position="612"/>
    </location>
</feature>
<dbReference type="PANTHER" id="PTHR10822">
    <property type="entry name" value="GLYPICAN"/>
    <property type="match status" value="1"/>
</dbReference>
<dbReference type="InterPro" id="IPR001863">
    <property type="entry name" value="Glypican"/>
</dbReference>
<dbReference type="Gene3D" id="3.10.100.10">
    <property type="entry name" value="Mannose-Binding Protein A, subunit A"/>
    <property type="match status" value="1"/>
</dbReference>
<dbReference type="EMBL" id="MRZV01000119">
    <property type="protein sequence ID" value="PIK58212.1"/>
    <property type="molecule type" value="Genomic_DNA"/>
</dbReference>
<dbReference type="GO" id="GO:0045202">
    <property type="term" value="C:synapse"/>
    <property type="evidence" value="ECO:0007669"/>
    <property type="project" value="TreeGrafter"/>
</dbReference>
<evidence type="ECO:0000259" key="13">
    <source>
        <dbReference type="PROSITE" id="PS50041"/>
    </source>
</evidence>
<evidence type="ECO:0000256" key="12">
    <source>
        <dbReference type="SAM" id="SignalP"/>
    </source>
</evidence>
<comment type="subcellular location">
    <subcellularLocation>
        <location evidence="1">Cell membrane</location>
        <topology evidence="1">Lipid-anchor</topology>
        <topology evidence="1">GPI-anchor</topology>
    </subcellularLocation>
</comment>
<dbReference type="InterPro" id="IPR016187">
    <property type="entry name" value="CTDL_fold"/>
</dbReference>
<sequence>MIYFCVFLAILAVNKAIVTDRQSCELSGPKEELLVRNGFMMGTEAGSIHLLDNTSVCVDSDAMEIGPQLSCCSRDMERTLISEDERTIERGIASNLMELQTIWGKHSLEFDGFVTDGIEYVRQRIIMKLNSTYSINVGMLDEIDDFFSNMMTYVLTGAISREEIVTSFLDSLYSELISQKTRRKSNKYASCILNVMNQYDQDFLKLHRYYITSIISQPLLDVRAYRIGVKGIREVVGGLEFVPLTETCKDNILRTLVCSYCQGYGANVPPCPRTYCKILKDCTYFHNLLHKRMESFFDPMTLIAANMIQIPFSLMKLSVAIDNALRDFNFVWLRTQYRVESTCGKPRRKLKYFDLIDGLDDPSNVLERDYYNDAKELGNMERFVNMTEKLMKPNFRCESSESNATDYICWSGINLSSSAQDEENPFLFPSSDASPEVANQIRTLKKLAIKLRKATIDGVDTFLTSEEKMKQSEENGHLDGYDSNGDCPYNWGQFNTSCYLKTRMMDFVEARAECLELDGDMVTVQSPEEDAYLTTFVAEEKGAWIGAVRTEGQFRWINGDDWGVYYKPILEGRDTFDCVEVTTHPNGSSLWNTSSCHSRKIGICERQIALRR</sequence>
<dbReference type="CDD" id="cd00037">
    <property type="entry name" value="CLECT"/>
    <property type="match status" value="1"/>
</dbReference>
<dbReference type="STRING" id="307972.A0A2G8LD98"/>
<keyword evidence="10" id="KW-0449">Lipoprotein</keyword>
<organism evidence="14 15">
    <name type="scientific">Stichopus japonicus</name>
    <name type="common">Sea cucumber</name>
    <dbReference type="NCBI Taxonomy" id="307972"/>
    <lineage>
        <taxon>Eukaryota</taxon>
        <taxon>Metazoa</taxon>
        <taxon>Echinodermata</taxon>
        <taxon>Eleutherozoa</taxon>
        <taxon>Echinozoa</taxon>
        <taxon>Holothuroidea</taxon>
        <taxon>Aspidochirotacea</taxon>
        <taxon>Aspidochirotida</taxon>
        <taxon>Stichopodidae</taxon>
        <taxon>Apostichopus</taxon>
    </lineage>
</organism>
<evidence type="ECO:0000256" key="9">
    <source>
        <dbReference type="ARBA" id="ARBA00023207"/>
    </source>
</evidence>
<dbReference type="PANTHER" id="PTHR10822:SF30">
    <property type="entry name" value="DALLY-LIKE, ISOFORM A"/>
    <property type="match status" value="1"/>
</dbReference>
<keyword evidence="5 12" id="KW-0732">Signal</keyword>
<evidence type="ECO:0000256" key="7">
    <source>
        <dbReference type="ARBA" id="ARBA00023136"/>
    </source>
</evidence>
<dbReference type="Proteomes" id="UP000230750">
    <property type="component" value="Unassembled WGS sequence"/>
</dbReference>
<keyword evidence="15" id="KW-1185">Reference proteome</keyword>
<dbReference type="InterPro" id="IPR016186">
    <property type="entry name" value="C-type_lectin-like/link_sf"/>
</dbReference>
<keyword evidence="7" id="KW-0472">Membrane</keyword>
<keyword evidence="6" id="KW-0654">Proteoglycan</keyword>
<keyword evidence="9" id="KW-0357">Heparan sulfate</keyword>
<reference evidence="14 15" key="1">
    <citation type="journal article" date="2017" name="PLoS Biol.">
        <title>The sea cucumber genome provides insights into morphological evolution and visceral regeneration.</title>
        <authorList>
            <person name="Zhang X."/>
            <person name="Sun L."/>
            <person name="Yuan J."/>
            <person name="Sun Y."/>
            <person name="Gao Y."/>
            <person name="Zhang L."/>
            <person name="Li S."/>
            <person name="Dai H."/>
            <person name="Hamel J.F."/>
            <person name="Liu C."/>
            <person name="Yu Y."/>
            <person name="Liu S."/>
            <person name="Lin W."/>
            <person name="Guo K."/>
            <person name="Jin S."/>
            <person name="Xu P."/>
            <person name="Storey K.B."/>
            <person name="Huan P."/>
            <person name="Zhang T."/>
            <person name="Zhou Y."/>
            <person name="Zhang J."/>
            <person name="Lin C."/>
            <person name="Li X."/>
            <person name="Xing L."/>
            <person name="Huo D."/>
            <person name="Sun M."/>
            <person name="Wang L."/>
            <person name="Mercier A."/>
            <person name="Li F."/>
            <person name="Yang H."/>
            <person name="Xiang J."/>
        </authorList>
    </citation>
    <scope>NUCLEOTIDE SEQUENCE [LARGE SCALE GENOMIC DNA]</scope>
    <source>
        <strain evidence="14">Shaxun</strain>
        <tissue evidence="14">Muscle</tissue>
    </source>
</reference>
<proteinExistence type="inferred from homology"/>
<dbReference type="Pfam" id="PF00059">
    <property type="entry name" value="Lectin_C"/>
    <property type="match status" value="1"/>
</dbReference>
<evidence type="ECO:0000313" key="15">
    <source>
        <dbReference type="Proteomes" id="UP000230750"/>
    </source>
</evidence>
<protein>
    <submittedName>
        <fullName evidence="14">Putative glypican-4</fullName>
    </submittedName>
</protein>
<evidence type="ECO:0000256" key="3">
    <source>
        <dbReference type="ARBA" id="ARBA00022475"/>
    </source>
</evidence>
<dbReference type="GO" id="GO:0009986">
    <property type="term" value="C:cell surface"/>
    <property type="evidence" value="ECO:0007669"/>
    <property type="project" value="TreeGrafter"/>
</dbReference>
<evidence type="ECO:0000256" key="5">
    <source>
        <dbReference type="ARBA" id="ARBA00022729"/>
    </source>
</evidence>
<gene>
    <name evidence="14" type="ORF">BSL78_04863</name>
</gene>
<dbReference type="GO" id="GO:0005576">
    <property type="term" value="C:extracellular region"/>
    <property type="evidence" value="ECO:0007669"/>
    <property type="project" value="TreeGrafter"/>
</dbReference>
<comment type="caution">
    <text evidence="14">The sequence shown here is derived from an EMBL/GenBank/DDBJ whole genome shotgun (WGS) entry which is preliminary data.</text>
</comment>
<keyword evidence="4" id="KW-0336">GPI-anchor</keyword>
<dbReference type="AlphaFoldDB" id="A0A2G8LD98"/>
<evidence type="ECO:0000256" key="1">
    <source>
        <dbReference type="ARBA" id="ARBA00004609"/>
    </source>
</evidence>